<accession>A0A4C1UZ64</accession>
<sequence length="126" mass="13806">MSRRPVPTPSAGVFRPARVANSRYGHRPLVDAAIELIISSSTPTMVCRRPTEGEKNVRRDLTRRVGLPCAILPILAMRRTPGSGKGLALSRHVCTAPTRSSAYFFPQAHLADHSRTNGLTCFKLID</sequence>
<dbReference type="Proteomes" id="UP000299102">
    <property type="component" value="Unassembled WGS sequence"/>
</dbReference>
<organism evidence="1 2">
    <name type="scientific">Eumeta variegata</name>
    <name type="common">Bagworm moth</name>
    <name type="synonym">Eumeta japonica</name>
    <dbReference type="NCBI Taxonomy" id="151549"/>
    <lineage>
        <taxon>Eukaryota</taxon>
        <taxon>Metazoa</taxon>
        <taxon>Ecdysozoa</taxon>
        <taxon>Arthropoda</taxon>
        <taxon>Hexapoda</taxon>
        <taxon>Insecta</taxon>
        <taxon>Pterygota</taxon>
        <taxon>Neoptera</taxon>
        <taxon>Endopterygota</taxon>
        <taxon>Lepidoptera</taxon>
        <taxon>Glossata</taxon>
        <taxon>Ditrysia</taxon>
        <taxon>Tineoidea</taxon>
        <taxon>Psychidae</taxon>
        <taxon>Oiketicinae</taxon>
        <taxon>Eumeta</taxon>
    </lineage>
</organism>
<comment type="caution">
    <text evidence="1">The sequence shown here is derived from an EMBL/GenBank/DDBJ whole genome shotgun (WGS) entry which is preliminary data.</text>
</comment>
<keyword evidence="2" id="KW-1185">Reference proteome</keyword>
<protein>
    <submittedName>
        <fullName evidence="1">Uncharacterized protein</fullName>
    </submittedName>
</protein>
<evidence type="ECO:0000313" key="2">
    <source>
        <dbReference type="Proteomes" id="UP000299102"/>
    </source>
</evidence>
<proteinExistence type="predicted"/>
<reference evidence="1 2" key="1">
    <citation type="journal article" date="2019" name="Commun. Biol.">
        <title>The bagworm genome reveals a unique fibroin gene that provides high tensile strength.</title>
        <authorList>
            <person name="Kono N."/>
            <person name="Nakamura H."/>
            <person name="Ohtoshi R."/>
            <person name="Tomita M."/>
            <person name="Numata K."/>
            <person name="Arakawa K."/>
        </authorList>
    </citation>
    <scope>NUCLEOTIDE SEQUENCE [LARGE SCALE GENOMIC DNA]</scope>
</reference>
<gene>
    <name evidence="1" type="ORF">EVAR_4990_1</name>
</gene>
<dbReference type="EMBL" id="BGZK01000250">
    <property type="protein sequence ID" value="GBP31751.1"/>
    <property type="molecule type" value="Genomic_DNA"/>
</dbReference>
<name>A0A4C1UZ64_EUMVA</name>
<evidence type="ECO:0000313" key="1">
    <source>
        <dbReference type="EMBL" id="GBP31751.1"/>
    </source>
</evidence>
<dbReference type="AlphaFoldDB" id="A0A4C1UZ64"/>